<dbReference type="PANTHER" id="PTHR43229:SF2">
    <property type="entry name" value="NODULATION PROTEIN J"/>
    <property type="match status" value="1"/>
</dbReference>
<dbReference type="PROSITE" id="PS51012">
    <property type="entry name" value="ABC_TM2"/>
    <property type="match status" value="1"/>
</dbReference>
<accession>A0A1H5UG31</accession>
<evidence type="ECO:0000256" key="3">
    <source>
        <dbReference type="ARBA" id="ARBA00022989"/>
    </source>
</evidence>
<feature type="region of interest" description="Disordered" evidence="7">
    <location>
        <begin position="1"/>
        <end position="26"/>
    </location>
</feature>
<evidence type="ECO:0000256" key="6">
    <source>
        <dbReference type="RuleBase" id="RU361157"/>
    </source>
</evidence>
<evidence type="ECO:0000256" key="7">
    <source>
        <dbReference type="SAM" id="MobiDB-lite"/>
    </source>
</evidence>
<keyword evidence="2 6" id="KW-0812">Transmembrane</keyword>
<dbReference type="Proteomes" id="UP000199690">
    <property type="component" value="Unassembled WGS sequence"/>
</dbReference>
<keyword evidence="6" id="KW-0813">Transport</keyword>
<feature type="transmembrane region" description="Helical" evidence="6">
    <location>
        <begin position="135"/>
        <end position="154"/>
    </location>
</feature>
<proteinExistence type="inferred from homology"/>
<keyword evidence="3 6" id="KW-1133">Transmembrane helix</keyword>
<keyword evidence="11" id="KW-1185">Reference proteome</keyword>
<keyword evidence="5" id="KW-0046">Antibiotic resistance</keyword>
<keyword evidence="6" id="KW-1003">Cell membrane</keyword>
<evidence type="ECO:0000313" key="11">
    <source>
        <dbReference type="Proteomes" id="UP000199690"/>
    </source>
</evidence>
<dbReference type="SMR" id="A0A1H5UG31"/>
<gene>
    <name evidence="9" type="ORF">SAMN02982929_00517</name>
    <name evidence="10" type="ORF">SAMN05216506_1011553</name>
</gene>
<dbReference type="Pfam" id="PF01061">
    <property type="entry name" value="ABC2_membrane"/>
    <property type="match status" value="1"/>
</dbReference>
<dbReference type="GO" id="GO:0046677">
    <property type="term" value="P:response to antibiotic"/>
    <property type="evidence" value="ECO:0007669"/>
    <property type="project" value="UniProtKB-KW"/>
</dbReference>
<comment type="subcellular location">
    <subcellularLocation>
        <location evidence="6">Cell membrane</location>
        <topology evidence="6">Multi-pass membrane protein</topology>
    </subcellularLocation>
    <subcellularLocation>
        <location evidence="1">Membrane</location>
        <topology evidence="1">Multi-pass membrane protein</topology>
    </subcellularLocation>
</comment>
<feature type="transmembrane region" description="Helical" evidence="6">
    <location>
        <begin position="192"/>
        <end position="212"/>
    </location>
</feature>
<dbReference type="AlphaFoldDB" id="A0A1H5UG31"/>
<dbReference type="PANTHER" id="PTHR43229">
    <property type="entry name" value="NODULATION PROTEIN J"/>
    <property type="match status" value="1"/>
</dbReference>
<feature type="transmembrane region" description="Helical" evidence="6">
    <location>
        <begin position="250"/>
        <end position="269"/>
    </location>
</feature>
<dbReference type="InterPro" id="IPR051784">
    <property type="entry name" value="Nod_factor_ABC_transporter"/>
</dbReference>
<evidence type="ECO:0000256" key="4">
    <source>
        <dbReference type="ARBA" id="ARBA00023136"/>
    </source>
</evidence>
<evidence type="ECO:0000256" key="2">
    <source>
        <dbReference type="ARBA" id="ARBA00022692"/>
    </source>
</evidence>
<evidence type="ECO:0000259" key="8">
    <source>
        <dbReference type="PROSITE" id="PS51012"/>
    </source>
</evidence>
<dbReference type="InterPro" id="IPR000412">
    <property type="entry name" value="ABC_2_transport"/>
</dbReference>
<reference evidence="11 12" key="2">
    <citation type="submission" date="2016-10" db="EMBL/GenBank/DDBJ databases">
        <authorList>
            <person name="Varghese N."/>
            <person name="Submissions S."/>
        </authorList>
    </citation>
    <scope>NUCLEOTIDE SEQUENCE [LARGE SCALE GENOMIC DNA]</scope>
    <source>
        <strain evidence="12">ATCC 20501</strain>
        <strain evidence="10 11">CGMCC 4.3529</strain>
    </source>
</reference>
<organism evidence="9 12">
    <name type="scientific">Saccharopolyspora kobensis</name>
    <dbReference type="NCBI Taxonomy" id="146035"/>
    <lineage>
        <taxon>Bacteria</taxon>
        <taxon>Bacillati</taxon>
        <taxon>Actinomycetota</taxon>
        <taxon>Actinomycetes</taxon>
        <taxon>Pseudonocardiales</taxon>
        <taxon>Pseudonocardiaceae</taxon>
        <taxon>Saccharopolyspora</taxon>
    </lineage>
</organism>
<dbReference type="GO" id="GO:0043190">
    <property type="term" value="C:ATP-binding cassette (ABC) transporter complex"/>
    <property type="evidence" value="ECO:0007669"/>
    <property type="project" value="InterPro"/>
</dbReference>
<reference evidence="9" key="1">
    <citation type="submission" date="2016-10" db="EMBL/GenBank/DDBJ databases">
        <authorList>
            <person name="de Groot N.N."/>
        </authorList>
    </citation>
    <scope>NUCLEOTIDE SEQUENCE [LARGE SCALE GENOMIC DNA]</scope>
    <source>
        <strain evidence="9">ATCC 20501</strain>
    </source>
</reference>
<comment type="similarity">
    <text evidence="6">Belongs to the ABC-2 integral membrane protein family.</text>
</comment>
<dbReference type="EMBL" id="FNVB01000002">
    <property type="protein sequence ID" value="SEF73986.1"/>
    <property type="molecule type" value="Genomic_DNA"/>
</dbReference>
<feature type="domain" description="ABC transmembrane type-2" evidence="8">
    <location>
        <begin position="50"/>
        <end position="275"/>
    </location>
</feature>
<dbReference type="PIRSF" id="PIRSF006648">
    <property type="entry name" value="DrrB"/>
    <property type="match status" value="1"/>
</dbReference>
<evidence type="ECO:0000256" key="5">
    <source>
        <dbReference type="ARBA" id="ARBA00023251"/>
    </source>
</evidence>
<feature type="compositionally biased region" description="Polar residues" evidence="7">
    <location>
        <begin position="13"/>
        <end position="22"/>
    </location>
</feature>
<feature type="transmembrane region" description="Helical" evidence="6">
    <location>
        <begin position="83"/>
        <end position="106"/>
    </location>
</feature>
<dbReference type="Proteomes" id="UP000236729">
    <property type="component" value="Unassembled WGS sequence"/>
</dbReference>
<dbReference type="PRINTS" id="PR00164">
    <property type="entry name" value="ABC2TRNSPORT"/>
</dbReference>
<feature type="transmembrane region" description="Helical" evidence="6">
    <location>
        <begin position="160"/>
        <end position="185"/>
    </location>
</feature>
<sequence>MRPSRKKPPEARTTPNATTTENPGEAGLRFFRDTGTVFRREITPSLREPTAIVFSMAQPLLFLFLFGPLLAGTSGFPTSPWQWFVPGILVMMCLFGPMMAGYNLLVELGSGSLERMLVTPLNRSAMLVGRTLKDFALLLVQAVLLIALSMPLGFQLHPAGVLAGLALLLVFGVGLGSLSYVLAIAAHPGGELFYAVTQLVLFPLMLLSGVLLPMDFGPAWLQVAARINPVSHIADAERALFAGRLLDPSVLSGGIAAVAIAALGLLLGIRAMKRGL</sequence>
<dbReference type="RefSeq" id="WP_093347668.1">
    <property type="nucleotide sequence ID" value="NZ_FNVB01000002.1"/>
</dbReference>
<dbReference type="GO" id="GO:0140359">
    <property type="term" value="F:ABC-type transporter activity"/>
    <property type="evidence" value="ECO:0007669"/>
    <property type="project" value="InterPro"/>
</dbReference>
<feature type="transmembrane region" description="Helical" evidence="6">
    <location>
        <begin position="49"/>
        <end position="71"/>
    </location>
</feature>
<evidence type="ECO:0000256" key="1">
    <source>
        <dbReference type="ARBA" id="ARBA00004141"/>
    </source>
</evidence>
<dbReference type="InterPro" id="IPR013525">
    <property type="entry name" value="ABC2_TM"/>
</dbReference>
<accession>A0A1I1LS63</accession>
<dbReference type="EMBL" id="FOME01000001">
    <property type="protein sequence ID" value="SFC73788.1"/>
    <property type="molecule type" value="Genomic_DNA"/>
</dbReference>
<name>A0A1H5UG31_9PSEU</name>
<keyword evidence="4 6" id="KW-0472">Membrane</keyword>
<evidence type="ECO:0000313" key="10">
    <source>
        <dbReference type="EMBL" id="SFC73788.1"/>
    </source>
</evidence>
<protein>
    <recommendedName>
        <fullName evidence="6">Transport permease protein</fullName>
    </recommendedName>
</protein>
<evidence type="ECO:0000313" key="9">
    <source>
        <dbReference type="EMBL" id="SEF73986.1"/>
    </source>
</evidence>
<dbReference type="InterPro" id="IPR047817">
    <property type="entry name" value="ABC2_TM_bact-type"/>
</dbReference>
<evidence type="ECO:0000313" key="12">
    <source>
        <dbReference type="Proteomes" id="UP000236729"/>
    </source>
</evidence>